<dbReference type="Gene3D" id="3.90.1150.10">
    <property type="entry name" value="Aspartate Aminotransferase, domain 1"/>
    <property type="match status" value="1"/>
</dbReference>
<dbReference type="InterPro" id="IPR015421">
    <property type="entry name" value="PyrdxlP-dep_Trfase_major"/>
</dbReference>
<reference evidence="11" key="1">
    <citation type="journal article" date="2021" name="PeerJ">
        <title>Extensive microbial diversity within the chicken gut microbiome revealed by metagenomics and culture.</title>
        <authorList>
            <person name="Gilroy R."/>
            <person name="Ravi A."/>
            <person name="Getino M."/>
            <person name="Pursley I."/>
            <person name="Horton D.L."/>
            <person name="Alikhan N.F."/>
            <person name="Baker D."/>
            <person name="Gharbi K."/>
            <person name="Hall N."/>
            <person name="Watson M."/>
            <person name="Adriaenssens E.M."/>
            <person name="Foster-Nyarko E."/>
            <person name="Jarju S."/>
            <person name="Secka A."/>
            <person name="Antonio M."/>
            <person name="Oren A."/>
            <person name="Chaudhuri R.R."/>
            <person name="La Ragione R."/>
            <person name="Hildebrand F."/>
            <person name="Pallen M.J."/>
        </authorList>
    </citation>
    <scope>NUCLEOTIDE SEQUENCE</scope>
    <source>
        <strain evidence="11">14324</strain>
    </source>
</reference>
<dbReference type="EMBL" id="DXBU01000044">
    <property type="protein sequence ID" value="HIZ21839.1"/>
    <property type="molecule type" value="Genomic_DNA"/>
</dbReference>
<evidence type="ECO:0000259" key="10">
    <source>
        <dbReference type="Pfam" id="PF00155"/>
    </source>
</evidence>
<dbReference type="Gene3D" id="3.40.640.10">
    <property type="entry name" value="Type I PLP-dependent aspartate aminotransferase-like (Major domain)"/>
    <property type="match status" value="1"/>
</dbReference>
<organism evidence="11 12">
    <name type="scientific">Candidatus Blautia faecigallinarum</name>
    <dbReference type="NCBI Taxonomy" id="2838488"/>
    <lineage>
        <taxon>Bacteria</taxon>
        <taxon>Bacillati</taxon>
        <taxon>Bacillota</taxon>
        <taxon>Clostridia</taxon>
        <taxon>Lachnospirales</taxon>
        <taxon>Lachnospiraceae</taxon>
        <taxon>Blautia</taxon>
    </lineage>
</organism>
<comment type="cofactor">
    <cofactor evidence="1">
        <name>pyridoxal 5'-phosphate</name>
        <dbReference type="ChEBI" id="CHEBI:597326"/>
    </cofactor>
</comment>
<evidence type="ECO:0000313" key="12">
    <source>
        <dbReference type="Proteomes" id="UP000824041"/>
    </source>
</evidence>
<evidence type="ECO:0000313" key="11">
    <source>
        <dbReference type="EMBL" id="HIZ21839.1"/>
    </source>
</evidence>
<gene>
    <name evidence="11" type="primary">cobD</name>
    <name evidence="11" type="ORF">IAA21_03450</name>
</gene>
<evidence type="ECO:0000256" key="3">
    <source>
        <dbReference type="ARBA" id="ARBA00004953"/>
    </source>
</evidence>
<dbReference type="InterPro" id="IPR015424">
    <property type="entry name" value="PyrdxlP-dep_Trfase"/>
</dbReference>
<keyword evidence="6" id="KW-0663">Pyridoxal phosphate</keyword>
<dbReference type="AlphaFoldDB" id="A0A9D2ISS7"/>
<proteinExistence type="predicted"/>
<protein>
    <recommendedName>
        <fullName evidence="4">threonine-phosphate decarboxylase</fullName>
        <ecNumber evidence="4">4.1.1.81</ecNumber>
    </recommendedName>
    <alternativeName>
        <fullName evidence="8">L-threonine-O-3-phosphate decarboxylase</fullName>
    </alternativeName>
</protein>
<comment type="catalytic activity">
    <reaction evidence="9">
        <text>O-phospho-L-threonine + H(+) = (R)-1-aminopropan-2-yl phosphate + CO2</text>
        <dbReference type="Rhea" id="RHEA:11492"/>
        <dbReference type="ChEBI" id="CHEBI:15378"/>
        <dbReference type="ChEBI" id="CHEBI:16526"/>
        <dbReference type="ChEBI" id="CHEBI:58563"/>
        <dbReference type="ChEBI" id="CHEBI:58675"/>
        <dbReference type="EC" id="4.1.1.81"/>
    </reaction>
</comment>
<dbReference type="GO" id="GO:0009236">
    <property type="term" value="P:cobalamin biosynthetic process"/>
    <property type="evidence" value="ECO:0007669"/>
    <property type="project" value="UniProtKB-KW"/>
</dbReference>
<evidence type="ECO:0000256" key="5">
    <source>
        <dbReference type="ARBA" id="ARBA00022573"/>
    </source>
</evidence>
<evidence type="ECO:0000256" key="8">
    <source>
        <dbReference type="ARBA" id="ARBA00029996"/>
    </source>
</evidence>
<comment type="pathway">
    <text evidence="3">Cofactor biosynthesis; adenosylcobalamin biosynthesis.</text>
</comment>
<keyword evidence="7 11" id="KW-0456">Lyase</keyword>
<dbReference type="Pfam" id="PF00155">
    <property type="entry name" value="Aminotran_1_2"/>
    <property type="match status" value="1"/>
</dbReference>
<dbReference type="InterPro" id="IPR004839">
    <property type="entry name" value="Aminotransferase_I/II_large"/>
</dbReference>
<dbReference type="CDD" id="cd00609">
    <property type="entry name" value="AAT_like"/>
    <property type="match status" value="1"/>
</dbReference>
<dbReference type="InterPro" id="IPR005860">
    <property type="entry name" value="CobD"/>
</dbReference>
<dbReference type="NCBIfam" id="TIGR01140">
    <property type="entry name" value="L_thr_O3P_dcar"/>
    <property type="match status" value="1"/>
</dbReference>
<comment type="caution">
    <text evidence="11">The sequence shown here is derived from an EMBL/GenBank/DDBJ whole genome shotgun (WGS) entry which is preliminary data.</text>
</comment>
<dbReference type="PANTHER" id="PTHR42885">
    <property type="entry name" value="HISTIDINOL-PHOSPHATE AMINOTRANSFERASE-RELATED"/>
    <property type="match status" value="1"/>
</dbReference>
<evidence type="ECO:0000256" key="4">
    <source>
        <dbReference type="ARBA" id="ARBA00012285"/>
    </source>
</evidence>
<dbReference type="SUPFAM" id="SSF53383">
    <property type="entry name" value="PLP-dependent transferases"/>
    <property type="match status" value="1"/>
</dbReference>
<accession>A0A9D2ISS7</accession>
<name>A0A9D2ISS7_9FIRM</name>
<dbReference type="GO" id="GO:0030170">
    <property type="term" value="F:pyridoxal phosphate binding"/>
    <property type="evidence" value="ECO:0007669"/>
    <property type="project" value="InterPro"/>
</dbReference>
<dbReference type="EC" id="4.1.1.81" evidence="4"/>
<evidence type="ECO:0000256" key="7">
    <source>
        <dbReference type="ARBA" id="ARBA00023239"/>
    </source>
</evidence>
<dbReference type="Proteomes" id="UP000824041">
    <property type="component" value="Unassembled WGS sequence"/>
</dbReference>
<evidence type="ECO:0000256" key="6">
    <source>
        <dbReference type="ARBA" id="ARBA00022898"/>
    </source>
</evidence>
<evidence type="ECO:0000256" key="9">
    <source>
        <dbReference type="ARBA" id="ARBA00048531"/>
    </source>
</evidence>
<reference evidence="11" key="2">
    <citation type="submission" date="2021-04" db="EMBL/GenBank/DDBJ databases">
        <authorList>
            <person name="Gilroy R."/>
        </authorList>
    </citation>
    <scope>NUCLEOTIDE SEQUENCE</scope>
    <source>
        <strain evidence="11">14324</strain>
    </source>
</reference>
<sequence length="348" mass="39422">MTKHVHGGNIYQYKDCIDFSANCNPLGTPEKVKEAVIESLSQLGDYPQVGYGPLREALGRYEGVKPEQVVCGNGAAELIYTLCHALMPKRALVPAPTFAEYPQALESTGCRIREYLLLEEENFVLGEKFLGALDENTDIVFLCNPNNPTGVLIEREVLIKILKRCRELDIFLVVDECFLDFVKKPENYSLKAFLEEYDNLFLLKAFTKRYAMAGIRLGYGLCGNRSILKRMEGCVQPWNLSVMAQAAGIAALKEEEYVKRGRKLVFQEADRLKRELSLLGFQVYPSCANYLFFRGPEDLFSRCIKEGILIRDCSNYSGLKKGYYRVAVKTEEENDALINALAQIQRNE</sequence>
<dbReference type="InterPro" id="IPR015422">
    <property type="entry name" value="PyrdxlP-dep_Trfase_small"/>
</dbReference>
<comment type="function">
    <text evidence="2">Decarboxylates L-threonine-O-3-phosphate to yield (R)-1-amino-2-propanol O-2-phosphate, the precursor for the linkage between the nucleotide loop and the corrin ring in cobalamin.</text>
</comment>
<dbReference type="GO" id="GO:0048472">
    <property type="term" value="F:threonine-phosphate decarboxylase activity"/>
    <property type="evidence" value="ECO:0007669"/>
    <property type="project" value="UniProtKB-EC"/>
</dbReference>
<feature type="domain" description="Aminotransferase class I/classII large" evidence="10">
    <location>
        <begin position="14"/>
        <end position="341"/>
    </location>
</feature>
<keyword evidence="5" id="KW-0169">Cobalamin biosynthesis</keyword>
<evidence type="ECO:0000256" key="2">
    <source>
        <dbReference type="ARBA" id="ARBA00003444"/>
    </source>
</evidence>
<dbReference type="PANTHER" id="PTHR42885:SF1">
    <property type="entry name" value="THREONINE-PHOSPHATE DECARBOXYLASE"/>
    <property type="match status" value="1"/>
</dbReference>
<evidence type="ECO:0000256" key="1">
    <source>
        <dbReference type="ARBA" id="ARBA00001933"/>
    </source>
</evidence>